<sequence>MSLTVTDATVIYPDGDSTVTALDNASFSVQAGQMGAIVGESGSGKSTLLAVSAGLTVPNSGLVDVAGHRIDGKDDKERTAIRRDHIGIIFQNPGLISSLKVRDQLLMTDHIRGLRGKKLRERAGRADELLERVGLGNMGDRRISQLSGGQRQRVGVARALMGSPELLLADEPTSALDGASSRAVIALLRELVTEMNVACAVVTHDRTLLSEFDTVAEVSDGVVRQSDSHLVSA</sequence>
<keyword evidence="2" id="KW-0547">Nucleotide-binding</keyword>
<keyword evidence="1" id="KW-0813">Transport</keyword>
<name>A0A5C4U365_9CORY</name>
<keyword evidence="6" id="KW-1185">Reference proteome</keyword>
<evidence type="ECO:0000256" key="2">
    <source>
        <dbReference type="ARBA" id="ARBA00022741"/>
    </source>
</evidence>
<dbReference type="GO" id="GO:0022857">
    <property type="term" value="F:transmembrane transporter activity"/>
    <property type="evidence" value="ECO:0007669"/>
    <property type="project" value="TreeGrafter"/>
</dbReference>
<dbReference type="Proteomes" id="UP000312032">
    <property type="component" value="Unassembled WGS sequence"/>
</dbReference>
<dbReference type="PANTHER" id="PTHR24220">
    <property type="entry name" value="IMPORT ATP-BINDING PROTEIN"/>
    <property type="match status" value="1"/>
</dbReference>
<dbReference type="GO" id="GO:0005524">
    <property type="term" value="F:ATP binding"/>
    <property type="evidence" value="ECO:0007669"/>
    <property type="project" value="UniProtKB-KW"/>
</dbReference>
<dbReference type="PANTHER" id="PTHR24220:SF685">
    <property type="entry name" value="ABC TRANSPORTER RELATED"/>
    <property type="match status" value="1"/>
</dbReference>
<dbReference type="PROSITE" id="PS50893">
    <property type="entry name" value="ABC_TRANSPORTER_2"/>
    <property type="match status" value="1"/>
</dbReference>
<organism evidence="5 6">
    <name type="scientific">Corynebacterium tapiri</name>
    <dbReference type="NCBI Taxonomy" id="1448266"/>
    <lineage>
        <taxon>Bacteria</taxon>
        <taxon>Bacillati</taxon>
        <taxon>Actinomycetota</taxon>
        <taxon>Actinomycetes</taxon>
        <taxon>Mycobacteriales</taxon>
        <taxon>Corynebacteriaceae</taxon>
        <taxon>Corynebacterium</taxon>
    </lineage>
</organism>
<dbReference type="Pfam" id="PF00005">
    <property type="entry name" value="ABC_tran"/>
    <property type="match status" value="1"/>
</dbReference>
<dbReference type="PROSITE" id="PS00211">
    <property type="entry name" value="ABC_TRANSPORTER_1"/>
    <property type="match status" value="1"/>
</dbReference>
<evidence type="ECO:0000256" key="1">
    <source>
        <dbReference type="ARBA" id="ARBA00022448"/>
    </source>
</evidence>
<dbReference type="InterPro" id="IPR003593">
    <property type="entry name" value="AAA+_ATPase"/>
</dbReference>
<dbReference type="InterPro" id="IPR017871">
    <property type="entry name" value="ABC_transporter-like_CS"/>
</dbReference>
<proteinExistence type="predicted"/>
<dbReference type="InterPro" id="IPR027417">
    <property type="entry name" value="P-loop_NTPase"/>
</dbReference>
<evidence type="ECO:0000313" key="5">
    <source>
        <dbReference type="EMBL" id="TNL95354.1"/>
    </source>
</evidence>
<reference evidence="5 6" key="1">
    <citation type="submission" date="2019-06" db="EMBL/GenBank/DDBJ databases">
        <authorList>
            <person name="Li J."/>
        </authorList>
    </citation>
    <scope>NUCLEOTIDE SEQUENCE [LARGE SCALE GENOMIC DNA]</scope>
    <source>
        <strain evidence="5 6">LMG 28165</strain>
    </source>
</reference>
<dbReference type="InterPro" id="IPR015854">
    <property type="entry name" value="ABC_transpr_LolD-like"/>
</dbReference>
<dbReference type="EMBL" id="VDHJ01000015">
    <property type="protein sequence ID" value="TNL95354.1"/>
    <property type="molecule type" value="Genomic_DNA"/>
</dbReference>
<dbReference type="Gene3D" id="3.40.50.300">
    <property type="entry name" value="P-loop containing nucleotide triphosphate hydrolases"/>
    <property type="match status" value="1"/>
</dbReference>
<dbReference type="CDD" id="cd03255">
    <property type="entry name" value="ABC_MJ0796_LolCDE_FtsE"/>
    <property type="match status" value="1"/>
</dbReference>
<dbReference type="InterPro" id="IPR017911">
    <property type="entry name" value="MacB-like_ATP-bd"/>
</dbReference>
<dbReference type="InterPro" id="IPR003439">
    <property type="entry name" value="ABC_transporter-like_ATP-bd"/>
</dbReference>
<evidence type="ECO:0000313" key="6">
    <source>
        <dbReference type="Proteomes" id="UP000312032"/>
    </source>
</evidence>
<evidence type="ECO:0000259" key="4">
    <source>
        <dbReference type="PROSITE" id="PS50893"/>
    </source>
</evidence>
<accession>A0A5C4U365</accession>
<protein>
    <submittedName>
        <fullName evidence="5">ABC transporter ATP-binding protein</fullName>
    </submittedName>
</protein>
<keyword evidence="3 5" id="KW-0067">ATP-binding</keyword>
<dbReference type="RefSeq" id="WP_139466325.1">
    <property type="nucleotide sequence ID" value="NZ_VDHJ01000015.1"/>
</dbReference>
<dbReference type="OrthoDB" id="9802264at2"/>
<comment type="caution">
    <text evidence="5">The sequence shown here is derived from an EMBL/GenBank/DDBJ whole genome shotgun (WGS) entry which is preliminary data.</text>
</comment>
<dbReference type="SMART" id="SM00382">
    <property type="entry name" value="AAA"/>
    <property type="match status" value="1"/>
</dbReference>
<dbReference type="GO" id="GO:0016887">
    <property type="term" value="F:ATP hydrolysis activity"/>
    <property type="evidence" value="ECO:0007669"/>
    <property type="project" value="InterPro"/>
</dbReference>
<gene>
    <name evidence="5" type="ORF">FHE74_09735</name>
</gene>
<evidence type="ECO:0000256" key="3">
    <source>
        <dbReference type="ARBA" id="ARBA00022840"/>
    </source>
</evidence>
<dbReference type="GO" id="GO:0005886">
    <property type="term" value="C:plasma membrane"/>
    <property type="evidence" value="ECO:0007669"/>
    <property type="project" value="TreeGrafter"/>
</dbReference>
<dbReference type="AlphaFoldDB" id="A0A5C4U365"/>
<feature type="domain" description="ABC transporter" evidence="4">
    <location>
        <begin position="3"/>
        <end position="233"/>
    </location>
</feature>
<dbReference type="SUPFAM" id="SSF52540">
    <property type="entry name" value="P-loop containing nucleoside triphosphate hydrolases"/>
    <property type="match status" value="1"/>
</dbReference>